<dbReference type="InterPro" id="IPR016024">
    <property type="entry name" value="ARM-type_fold"/>
</dbReference>
<gene>
    <name evidence="1" type="ORF">DES35_101450</name>
</gene>
<organism evidence="1 2">
    <name type="scientific">Schleiferia thermophila</name>
    <dbReference type="NCBI Taxonomy" id="884107"/>
    <lineage>
        <taxon>Bacteria</taxon>
        <taxon>Pseudomonadati</taxon>
        <taxon>Bacteroidota</taxon>
        <taxon>Flavobacteriia</taxon>
        <taxon>Flavobacteriales</taxon>
        <taxon>Schleiferiaceae</taxon>
        <taxon>Schleiferia</taxon>
    </lineage>
</organism>
<proteinExistence type="predicted"/>
<dbReference type="AlphaFoldDB" id="A0A369AAQ9"/>
<dbReference type="PANTHER" id="PTHR34070">
    <property type="entry name" value="ARMADILLO-TYPE FOLD"/>
    <property type="match status" value="1"/>
</dbReference>
<dbReference type="Gene3D" id="1.25.40.290">
    <property type="entry name" value="ARM repeat domains"/>
    <property type="match status" value="1"/>
</dbReference>
<evidence type="ECO:0000313" key="2">
    <source>
        <dbReference type="Proteomes" id="UP000253517"/>
    </source>
</evidence>
<dbReference type="EMBL" id="QPJS01000001">
    <property type="protein sequence ID" value="RCX05167.1"/>
    <property type="molecule type" value="Genomic_DNA"/>
</dbReference>
<dbReference type="SUPFAM" id="SSF48371">
    <property type="entry name" value="ARM repeat"/>
    <property type="match status" value="1"/>
</dbReference>
<dbReference type="Pfam" id="PF08713">
    <property type="entry name" value="DNA_alkylation"/>
    <property type="match status" value="1"/>
</dbReference>
<keyword evidence="2" id="KW-1185">Reference proteome</keyword>
<accession>A0A369AAQ9</accession>
<evidence type="ECO:0000313" key="1">
    <source>
        <dbReference type="EMBL" id="RCX05167.1"/>
    </source>
</evidence>
<reference evidence="1 2" key="1">
    <citation type="submission" date="2018-07" db="EMBL/GenBank/DDBJ databases">
        <title>Genomic Encyclopedia of Type Strains, Phase IV (KMG-IV): sequencing the most valuable type-strain genomes for metagenomic binning, comparative biology and taxonomic classification.</title>
        <authorList>
            <person name="Goeker M."/>
        </authorList>
    </citation>
    <scope>NUCLEOTIDE SEQUENCE [LARGE SCALE GENOMIC DNA]</scope>
    <source>
        <strain evidence="1 2">DSM 21410</strain>
    </source>
</reference>
<dbReference type="InterPro" id="IPR014825">
    <property type="entry name" value="DNA_alkylation"/>
</dbReference>
<dbReference type="Proteomes" id="UP000253517">
    <property type="component" value="Unassembled WGS sequence"/>
</dbReference>
<protein>
    <submittedName>
        <fullName evidence="1">DNA-7-methylguanine glycosylase</fullName>
    </submittedName>
</protein>
<dbReference type="Gene3D" id="1.20.1660.10">
    <property type="entry name" value="Hypothetical protein (EF3068)"/>
    <property type="match status" value="1"/>
</dbReference>
<dbReference type="PANTHER" id="PTHR34070:SF1">
    <property type="entry name" value="DNA ALKYLATION REPAIR PROTEIN"/>
    <property type="match status" value="1"/>
</dbReference>
<comment type="caution">
    <text evidence="1">The sequence shown here is derived from an EMBL/GenBank/DDBJ whole genome shotgun (WGS) entry which is preliminary data.</text>
</comment>
<name>A0A369AAQ9_9FLAO</name>
<sequence length="209" mass="24996">MEAYMRHQFPFFGVYAPERKSIFIRWYKEEVVQLSNAEIEDLILQLYAKEEREFHYIAAELFYKQLKTIECDGIEHILNHLITRKSWWDTVDFLAVSAAGKWLKSDSELQYEMVNKWIESRNIWLIRTAIIFQLKYKKNTDVKLLKNTILSAVNYKDFFVQKAIGWALREYSKTDPVFTCHFVENFGRLMSSLAVRESLKYLKKKGIRI</sequence>